<dbReference type="InterPro" id="IPR051532">
    <property type="entry name" value="Ester_Hydrolysis_Enzymes"/>
</dbReference>
<dbReference type="SUPFAM" id="SSF52266">
    <property type="entry name" value="SGNH hydrolase"/>
    <property type="match status" value="1"/>
</dbReference>
<name>A0A075GYE7_9ARCH</name>
<reference evidence="2" key="1">
    <citation type="journal article" date="2014" name="Genome Biol. Evol.">
        <title>Pangenome evidence for extensive interdomain horizontal transfer affecting lineage core and shell genes in uncultured planktonic thaumarchaeota and euryarchaeota.</title>
        <authorList>
            <person name="Deschamps P."/>
            <person name="Zivanovic Y."/>
            <person name="Moreira D."/>
            <person name="Rodriguez-Valera F."/>
            <person name="Lopez-Garcia P."/>
        </authorList>
    </citation>
    <scope>NUCLEOTIDE SEQUENCE</scope>
</reference>
<dbReference type="EMBL" id="KF900846">
    <property type="protein sequence ID" value="AIF08926.1"/>
    <property type="molecule type" value="Genomic_DNA"/>
</dbReference>
<feature type="transmembrane region" description="Helical" evidence="1">
    <location>
        <begin position="12"/>
        <end position="33"/>
    </location>
</feature>
<keyword evidence="1" id="KW-0812">Transmembrane</keyword>
<dbReference type="InterPro" id="IPR036514">
    <property type="entry name" value="SGNH_hydro_sf"/>
</dbReference>
<dbReference type="PANTHER" id="PTHR30383:SF5">
    <property type="entry name" value="SGNH HYDROLASE-TYPE ESTERASE DOMAIN-CONTAINING PROTEIN"/>
    <property type="match status" value="1"/>
</dbReference>
<evidence type="ECO:0000313" key="2">
    <source>
        <dbReference type="EMBL" id="AIF08926.1"/>
    </source>
</evidence>
<protein>
    <submittedName>
        <fullName evidence="2">GDSL family lipase</fullName>
    </submittedName>
</protein>
<sequence>MSVQVSYKKQAVLGLMLLLVILSAIEIISRIVLEERDSCNQSLPMSGLYEHLTISDLKKICQDYYHNIIQYPLPIVYYEPNQKTDTVTINSHGFRGEEFEQEKMDDKEYRIFVLGGSVLYGIFATSDNTTIPGYLQEFYNEFTTDRDIRVINAGVNGHESFAETYLVKNKIIDLNPDLIIVLDGWNDLNDRLEREYKEPKGIEHIEQYSLVIRKYYKTIQFYEFIERVWEKQIGENKRETNDDDTADQKSELWKSRWKEICELGEKENFKVIITLQPIVGAGNKVLADWELRHVEEAAGHAASYNFMRDKLNELETSCTGTEDFTNIFDNETGLIYFDYVHMGDAGNRMIAEKMFKISSPFVTDIQE</sequence>
<dbReference type="CDD" id="cd00229">
    <property type="entry name" value="SGNH_hydrolase"/>
    <property type="match status" value="1"/>
</dbReference>
<organism evidence="2">
    <name type="scientific">uncultured marine thaumarchaeote KM3_33_G01</name>
    <dbReference type="NCBI Taxonomy" id="1456126"/>
    <lineage>
        <taxon>Archaea</taxon>
        <taxon>Nitrososphaerota</taxon>
        <taxon>environmental samples</taxon>
    </lineage>
</organism>
<dbReference type="AlphaFoldDB" id="A0A075GYE7"/>
<evidence type="ECO:0000256" key="1">
    <source>
        <dbReference type="SAM" id="Phobius"/>
    </source>
</evidence>
<accession>A0A075GYE7</accession>
<proteinExistence type="predicted"/>
<dbReference type="Gene3D" id="3.40.50.1110">
    <property type="entry name" value="SGNH hydrolase"/>
    <property type="match status" value="1"/>
</dbReference>
<dbReference type="GO" id="GO:0004622">
    <property type="term" value="F:phosphatidylcholine lysophospholipase activity"/>
    <property type="evidence" value="ECO:0007669"/>
    <property type="project" value="TreeGrafter"/>
</dbReference>
<keyword evidence="1" id="KW-0472">Membrane</keyword>
<keyword evidence="1" id="KW-1133">Transmembrane helix</keyword>
<dbReference type="PANTHER" id="PTHR30383">
    <property type="entry name" value="THIOESTERASE 1/PROTEASE 1/LYSOPHOSPHOLIPASE L1"/>
    <property type="match status" value="1"/>
</dbReference>